<organism evidence="6 7">
    <name type="scientific">Wolfiporia cocos (strain MD-104)</name>
    <name type="common">Brown rot fungus</name>
    <dbReference type="NCBI Taxonomy" id="742152"/>
    <lineage>
        <taxon>Eukaryota</taxon>
        <taxon>Fungi</taxon>
        <taxon>Dikarya</taxon>
        <taxon>Basidiomycota</taxon>
        <taxon>Agaricomycotina</taxon>
        <taxon>Agaricomycetes</taxon>
        <taxon>Polyporales</taxon>
        <taxon>Phaeolaceae</taxon>
        <taxon>Wolfiporia</taxon>
    </lineage>
</organism>
<dbReference type="Proteomes" id="UP000218811">
    <property type="component" value="Unassembled WGS sequence"/>
</dbReference>
<dbReference type="InterPro" id="IPR050613">
    <property type="entry name" value="Sec_Metabolite_Reg"/>
</dbReference>
<gene>
    <name evidence="6" type="ORF">WOLCODRAFT_103068</name>
</gene>
<dbReference type="Pfam" id="PF04082">
    <property type="entry name" value="Fungal_trans"/>
    <property type="match status" value="1"/>
</dbReference>
<dbReference type="STRING" id="742152.A0A2H3JT13"/>
<dbReference type="EMBL" id="KB468135">
    <property type="protein sequence ID" value="PCH43093.1"/>
    <property type="molecule type" value="Genomic_DNA"/>
</dbReference>
<protein>
    <recommendedName>
        <fullName evidence="5">Zn(2)-C6 fungal-type domain-containing protein</fullName>
    </recommendedName>
</protein>
<dbReference type="OMA" id="ERNWEFG"/>
<dbReference type="CDD" id="cd12148">
    <property type="entry name" value="fungal_TF_MHR"/>
    <property type="match status" value="1"/>
</dbReference>
<dbReference type="SMART" id="SM00906">
    <property type="entry name" value="Fungal_trans"/>
    <property type="match status" value="1"/>
</dbReference>
<dbReference type="InterPro" id="IPR036864">
    <property type="entry name" value="Zn2-C6_fun-type_DNA-bd_sf"/>
</dbReference>
<feature type="domain" description="Zn(2)-C6 fungal-type" evidence="5">
    <location>
        <begin position="22"/>
        <end position="53"/>
    </location>
</feature>
<dbReference type="PROSITE" id="PS00463">
    <property type="entry name" value="ZN2_CY6_FUNGAL_1"/>
    <property type="match status" value="1"/>
</dbReference>
<dbReference type="GO" id="GO:0003677">
    <property type="term" value="F:DNA binding"/>
    <property type="evidence" value="ECO:0007669"/>
    <property type="project" value="InterPro"/>
</dbReference>
<evidence type="ECO:0000313" key="7">
    <source>
        <dbReference type="Proteomes" id="UP000218811"/>
    </source>
</evidence>
<name>A0A2H3JT13_WOLCO</name>
<dbReference type="Gene3D" id="4.10.240.10">
    <property type="entry name" value="Zn(2)-C6 fungal-type DNA-binding domain"/>
    <property type="match status" value="1"/>
</dbReference>
<dbReference type="GO" id="GO:0000981">
    <property type="term" value="F:DNA-binding transcription factor activity, RNA polymerase II-specific"/>
    <property type="evidence" value="ECO:0007669"/>
    <property type="project" value="InterPro"/>
</dbReference>
<dbReference type="Pfam" id="PF00172">
    <property type="entry name" value="Zn_clus"/>
    <property type="match status" value="1"/>
</dbReference>
<accession>A0A2H3JT13</accession>
<evidence type="ECO:0000256" key="2">
    <source>
        <dbReference type="ARBA" id="ARBA00022723"/>
    </source>
</evidence>
<dbReference type="AlphaFoldDB" id="A0A2H3JT13"/>
<dbReference type="PROSITE" id="PS50048">
    <property type="entry name" value="ZN2_CY6_FUNGAL_2"/>
    <property type="match status" value="1"/>
</dbReference>
<dbReference type="PANTHER" id="PTHR31001">
    <property type="entry name" value="UNCHARACTERIZED TRANSCRIPTIONAL REGULATORY PROTEIN"/>
    <property type="match status" value="1"/>
</dbReference>
<dbReference type="GO" id="GO:0008270">
    <property type="term" value="F:zinc ion binding"/>
    <property type="evidence" value="ECO:0007669"/>
    <property type="project" value="InterPro"/>
</dbReference>
<comment type="subcellular location">
    <subcellularLocation>
        <location evidence="1">Nucleus</location>
    </subcellularLocation>
</comment>
<evidence type="ECO:0000313" key="6">
    <source>
        <dbReference type="EMBL" id="PCH43093.1"/>
    </source>
</evidence>
<evidence type="ECO:0000259" key="5">
    <source>
        <dbReference type="PROSITE" id="PS50048"/>
    </source>
</evidence>
<feature type="region of interest" description="Disordered" evidence="4">
    <location>
        <begin position="57"/>
        <end position="83"/>
    </location>
</feature>
<reference evidence="6 7" key="1">
    <citation type="journal article" date="2012" name="Science">
        <title>The Paleozoic origin of enzymatic lignin decomposition reconstructed from 31 fungal genomes.</title>
        <authorList>
            <person name="Floudas D."/>
            <person name="Binder M."/>
            <person name="Riley R."/>
            <person name="Barry K."/>
            <person name="Blanchette R.A."/>
            <person name="Henrissat B."/>
            <person name="Martinez A.T."/>
            <person name="Otillar R."/>
            <person name="Spatafora J.W."/>
            <person name="Yadav J.S."/>
            <person name="Aerts A."/>
            <person name="Benoit I."/>
            <person name="Boyd A."/>
            <person name="Carlson A."/>
            <person name="Copeland A."/>
            <person name="Coutinho P.M."/>
            <person name="de Vries R.P."/>
            <person name="Ferreira P."/>
            <person name="Findley K."/>
            <person name="Foster B."/>
            <person name="Gaskell J."/>
            <person name="Glotzer D."/>
            <person name="Gorecki P."/>
            <person name="Heitman J."/>
            <person name="Hesse C."/>
            <person name="Hori C."/>
            <person name="Igarashi K."/>
            <person name="Jurgens J.A."/>
            <person name="Kallen N."/>
            <person name="Kersten P."/>
            <person name="Kohler A."/>
            <person name="Kuees U."/>
            <person name="Kumar T.K.A."/>
            <person name="Kuo A."/>
            <person name="LaButti K."/>
            <person name="Larrondo L.F."/>
            <person name="Lindquist E."/>
            <person name="Ling A."/>
            <person name="Lombard V."/>
            <person name="Lucas S."/>
            <person name="Lundell T."/>
            <person name="Martin R."/>
            <person name="McLaughlin D.J."/>
            <person name="Morgenstern I."/>
            <person name="Morin E."/>
            <person name="Murat C."/>
            <person name="Nagy L.G."/>
            <person name="Nolan M."/>
            <person name="Ohm R.A."/>
            <person name="Patyshakuliyeva A."/>
            <person name="Rokas A."/>
            <person name="Ruiz-Duenas F.J."/>
            <person name="Sabat G."/>
            <person name="Salamov A."/>
            <person name="Samejima M."/>
            <person name="Schmutz J."/>
            <person name="Slot J.C."/>
            <person name="St John F."/>
            <person name="Stenlid J."/>
            <person name="Sun H."/>
            <person name="Sun S."/>
            <person name="Syed K."/>
            <person name="Tsang A."/>
            <person name="Wiebenga A."/>
            <person name="Young D."/>
            <person name="Pisabarro A."/>
            <person name="Eastwood D.C."/>
            <person name="Martin F."/>
            <person name="Cullen D."/>
            <person name="Grigoriev I.V."/>
            <person name="Hibbett D.S."/>
        </authorList>
    </citation>
    <scope>NUCLEOTIDE SEQUENCE [LARGE SCALE GENOMIC DNA]</scope>
    <source>
        <strain evidence="6 7">MD-104</strain>
    </source>
</reference>
<dbReference type="InterPro" id="IPR007219">
    <property type="entry name" value="XnlR_reg_dom"/>
</dbReference>
<keyword evidence="7" id="KW-1185">Reference proteome</keyword>
<dbReference type="InterPro" id="IPR001138">
    <property type="entry name" value="Zn2Cys6_DnaBD"/>
</dbReference>
<dbReference type="PANTHER" id="PTHR31001:SF87">
    <property type="entry name" value="COL-21"/>
    <property type="match status" value="1"/>
</dbReference>
<keyword evidence="2" id="KW-0479">Metal-binding</keyword>
<evidence type="ECO:0000256" key="4">
    <source>
        <dbReference type="SAM" id="MobiDB-lite"/>
    </source>
</evidence>
<keyword evidence="3" id="KW-0539">Nucleus</keyword>
<dbReference type="GO" id="GO:0006351">
    <property type="term" value="P:DNA-templated transcription"/>
    <property type="evidence" value="ECO:0007669"/>
    <property type="project" value="InterPro"/>
</dbReference>
<sequence length="833" mass="91755">MSETPPSEGVKIKQTRRRQRLSCVECTKRRQRCDRKTPCGLCVTRGVPHLCRWEPIMARPTPQRPPGPAATPTGRAGKASENTVEALSKRIAVLEQTILQQNLKNSQRLEGHGQAAETAVHSHEPLLELTEQDAIASQDPNACGVSEKASLYSAGDVTTAQGNQDAPLDLRCVAGPRALYDYKVQAAAVALAQLSLAPREEYIGGGTILCALHKLGNPDTWRFPYSKSNLTTSPVSVPQSPRSHPLLAPVRALLANLPSRQRIAELVDAFFRYRNWELGLPETWFRNSCAKMWFHLDVRCPGGICLAPASCTFCGEEINPHWIALIFAVIALAPRNVSKDSSVYFTHALSAKRLAEDILLAVPAYSISEKSVHGAVLNCIATALLAAYLSDNGRVSEAWKLAGNGLRSAQAMGLHRDPSWRKWEAMGKDEAELRDLGWWLLFVADRMYSLILGRPMMAAKGTYDVTLLPGPRHADGTPNPYVEFQQAFVKLCEVIGDGVERCLGIQAPSYATILDVDNQYKRWLSQLPAHLHWQGAPLLTESTTLEQRNLNYQRQSLAAYYLGSLMNIHRPYQMIPRPMSSVHDYSRAMAMHRESRDRCIYLSAELVQVLCNAHEDTPEWAASPPATLFHYAYFVFDGAVSLVGALAQTPPHPRQEECLELIDCALKMLRACVAAAQGTSDGEGEIARRAIAVLEALRAAGGWDQRRRGNTDDGSCAYQPVAEEMQRIAESNTRTVIPDDETHHGSCGLPYDSGLQQHMLDTLPSSSLVVQAYPTSDVWATDVNSTDLGQVAVRFTGQNTITPFEMLQVSGDPNVDWARLVGMDDWLGGETCS</sequence>
<dbReference type="SUPFAM" id="SSF57701">
    <property type="entry name" value="Zn2/Cys6 DNA-binding domain"/>
    <property type="match status" value="1"/>
</dbReference>
<dbReference type="GO" id="GO:0005634">
    <property type="term" value="C:nucleus"/>
    <property type="evidence" value="ECO:0007669"/>
    <property type="project" value="UniProtKB-SubCell"/>
</dbReference>
<dbReference type="SMART" id="SM00066">
    <property type="entry name" value="GAL4"/>
    <property type="match status" value="1"/>
</dbReference>
<evidence type="ECO:0000256" key="3">
    <source>
        <dbReference type="ARBA" id="ARBA00023242"/>
    </source>
</evidence>
<proteinExistence type="predicted"/>
<evidence type="ECO:0000256" key="1">
    <source>
        <dbReference type="ARBA" id="ARBA00004123"/>
    </source>
</evidence>
<dbReference type="OrthoDB" id="3364175at2759"/>